<reference evidence="2" key="1">
    <citation type="submission" date="2022-03" db="EMBL/GenBank/DDBJ databases">
        <authorList>
            <person name="Lindestad O."/>
        </authorList>
    </citation>
    <scope>NUCLEOTIDE SEQUENCE</scope>
</reference>
<protein>
    <submittedName>
        <fullName evidence="2">Jg20359 protein</fullName>
    </submittedName>
</protein>
<evidence type="ECO:0000313" key="3">
    <source>
        <dbReference type="Proteomes" id="UP000838756"/>
    </source>
</evidence>
<sequence>MERAVIGVSLRNKIRNKEIPRRTRVTDIAQQVAKQKWQWDQGPKVLECKVRPRTGKPSVGRSQRGGQTFNESLGAAGNKRPRIDFGAP</sequence>
<proteinExistence type="predicted"/>
<dbReference type="EMBL" id="CAKXAJ010024996">
    <property type="protein sequence ID" value="CAH2233737.1"/>
    <property type="molecule type" value="Genomic_DNA"/>
</dbReference>
<comment type="caution">
    <text evidence="2">The sequence shown here is derived from an EMBL/GenBank/DDBJ whole genome shotgun (WGS) entry which is preliminary data.</text>
</comment>
<accession>A0A8S4RAW9</accession>
<keyword evidence="3" id="KW-1185">Reference proteome</keyword>
<feature type="region of interest" description="Disordered" evidence="1">
    <location>
        <begin position="51"/>
        <end position="88"/>
    </location>
</feature>
<feature type="compositionally biased region" description="Polar residues" evidence="1">
    <location>
        <begin position="60"/>
        <end position="71"/>
    </location>
</feature>
<organism evidence="2 3">
    <name type="scientific">Pararge aegeria aegeria</name>
    <dbReference type="NCBI Taxonomy" id="348720"/>
    <lineage>
        <taxon>Eukaryota</taxon>
        <taxon>Metazoa</taxon>
        <taxon>Ecdysozoa</taxon>
        <taxon>Arthropoda</taxon>
        <taxon>Hexapoda</taxon>
        <taxon>Insecta</taxon>
        <taxon>Pterygota</taxon>
        <taxon>Neoptera</taxon>
        <taxon>Endopterygota</taxon>
        <taxon>Lepidoptera</taxon>
        <taxon>Glossata</taxon>
        <taxon>Ditrysia</taxon>
        <taxon>Papilionoidea</taxon>
        <taxon>Nymphalidae</taxon>
        <taxon>Satyrinae</taxon>
        <taxon>Satyrini</taxon>
        <taxon>Parargina</taxon>
        <taxon>Pararge</taxon>
    </lineage>
</organism>
<evidence type="ECO:0000256" key="1">
    <source>
        <dbReference type="SAM" id="MobiDB-lite"/>
    </source>
</evidence>
<name>A0A8S4RAW9_9NEOP</name>
<dbReference type="AlphaFoldDB" id="A0A8S4RAW9"/>
<evidence type="ECO:0000313" key="2">
    <source>
        <dbReference type="EMBL" id="CAH2233737.1"/>
    </source>
</evidence>
<dbReference type="Proteomes" id="UP000838756">
    <property type="component" value="Unassembled WGS sequence"/>
</dbReference>
<gene>
    <name evidence="2" type="primary">jg20359</name>
    <name evidence="2" type="ORF">PAEG_LOCUS11669</name>
</gene>
<dbReference type="OrthoDB" id="407509at2759"/>